<feature type="compositionally biased region" description="Basic residues" evidence="6">
    <location>
        <begin position="139"/>
        <end position="149"/>
    </location>
</feature>
<keyword evidence="3" id="KW-0238">DNA-binding</keyword>
<evidence type="ECO:0000259" key="7">
    <source>
        <dbReference type="PROSITE" id="PS50863"/>
    </source>
</evidence>
<evidence type="ECO:0000256" key="5">
    <source>
        <dbReference type="ARBA" id="ARBA00023242"/>
    </source>
</evidence>
<dbReference type="SMART" id="SM01019">
    <property type="entry name" value="B3"/>
    <property type="match status" value="2"/>
</dbReference>
<evidence type="ECO:0000256" key="2">
    <source>
        <dbReference type="ARBA" id="ARBA00023015"/>
    </source>
</evidence>
<protein>
    <recommendedName>
        <fullName evidence="7">TF-B3 domain-containing protein</fullName>
    </recommendedName>
</protein>
<organism evidence="8 9">
    <name type="scientific">Stylosanthes scabra</name>
    <dbReference type="NCBI Taxonomy" id="79078"/>
    <lineage>
        <taxon>Eukaryota</taxon>
        <taxon>Viridiplantae</taxon>
        <taxon>Streptophyta</taxon>
        <taxon>Embryophyta</taxon>
        <taxon>Tracheophyta</taxon>
        <taxon>Spermatophyta</taxon>
        <taxon>Magnoliopsida</taxon>
        <taxon>eudicotyledons</taxon>
        <taxon>Gunneridae</taxon>
        <taxon>Pentapetalae</taxon>
        <taxon>rosids</taxon>
        <taxon>fabids</taxon>
        <taxon>Fabales</taxon>
        <taxon>Fabaceae</taxon>
        <taxon>Papilionoideae</taxon>
        <taxon>50 kb inversion clade</taxon>
        <taxon>dalbergioids sensu lato</taxon>
        <taxon>Dalbergieae</taxon>
        <taxon>Pterocarpus clade</taxon>
        <taxon>Stylosanthes</taxon>
    </lineage>
</organism>
<dbReference type="EMBL" id="JASCZI010030494">
    <property type="protein sequence ID" value="MED6123109.1"/>
    <property type="molecule type" value="Genomic_DNA"/>
</dbReference>
<accession>A0ABU6RGY4</accession>
<dbReference type="InterPro" id="IPR003340">
    <property type="entry name" value="B3_DNA-bd"/>
</dbReference>
<dbReference type="Gene3D" id="2.40.330.10">
    <property type="entry name" value="DNA-binding pseudobarrel domain"/>
    <property type="match status" value="2"/>
</dbReference>
<sequence length="332" mass="38725">MVMASFSLQKNKHSLSTVIRFFKIVLRKSLEDGYLKIPNKFSKKYGDDMPNPVNLKPPDGTQWKIDWTNHDGEILFEKGWKEFAKFYTLDNGHLLWFEYDGTSNIKVHILDMSGLEIDYPSNDRIVDDDVVDILDEPPRRRRGRPRKKVKAEQPKQSCPSKSKVSKSAIKTEVVVERNLNEQNLKQHVKNEEDSQSEETAEFKLPIIQCCKPDIDVVREARKFKSKNPSFIIKIKQIHQTGSPASFPVSFFRLYFENSKQIASLHVGKKQWPATFIHYPYKKSALISCWRVFIRENNIKAGDVCIFELINREDLELKVHIRRSHELANFRSS</sequence>
<dbReference type="PANTHER" id="PTHR31920">
    <property type="entry name" value="B3 DOMAIN-CONTAINING"/>
    <property type="match status" value="1"/>
</dbReference>
<comment type="caution">
    <text evidence="8">The sequence shown here is derived from an EMBL/GenBank/DDBJ whole genome shotgun (WGS) entry which is preliminary data.</text>
</comment>
<feature type="domain" description="TF-B3" evidence="7">
    <location>
        <begin position="20"/>
        <end position="113"/>
    </location>
</feature>
<dbReference type="SUPFAM" id="SSF101936">
    <property type="entry name" value="DNA-binding pseudobarrel domain"/>
    <property type="match status" value="2"/>
</dbReference>
<dbReference type="InterPro" id="IPR050655">
    <property type="entry name" value="Plant_B3_domain"/>
</dbReference>
<evidence type="ECO:0000256" key="1">
    <source>
        <dbReference type="ARBA" id="ARBA00004123"/>
    </source>
</evidence>
<evidence type="ECO:0000313" key="8">
    <source>
        <dbReference type="EMBL" id="MED6123109.1"/>
    </source>
</evidence>
<comment type="subcellular location">
    <subcellularLocation>
        <location evidence="1">Nucleus</location>
    </subcellularLocation>
</comment>
<keyword evidence="4" id="KW-0804">Transcription</keyword>
<keyword evidence="5" id="KW-0539">Nucleus</keyword>
<dbReference type="InterPro" id="IPR015300">
    <property type="entry name" value="DNA-bd_pseudobarrel_sf"/>
</dbReference>
<evidence type="ECO:0000256" key="4">
    <source>
        <dbReference type="ARBA" id="ARBA00023163"/>
    </source>
</evidence>
<feature type="region of interest" description="Disordered" evidence="6">
    <location>
        <begin position="136"/>
        <end position="168"/>
    </location>
</feature>
<dbReference type="PANTHER" id="PTHR31920:SF108">
    <property type="entry name" value="B3 DOMAIN-CONTAINING TRANSCRIPTION FACTOR VRN1-LIKE"/>
    <property type="match status" value="1"/>
</dbReference>
<keyword evidence="2" id="KW-0805">Transcription regulation</keyword>
<evidence type="ECO:0000256" key="3">
    <source>
        <dbReference type="ARBA" id="ARBA00023125"/>
    </source>
</evidence>
<name>A0ABU6RGY4_9FABA</name>
<reference evidence="8 9" key="1">
    <citation type="journal article" date="2023" name="Plants (Basel)">
        <title>Bridging the Gap: Combining Genomics and Transcriptomics Approaches to Understand Stylosanthes scabra, an Orphan Legume from the Brazilian Caatinga.</title>
        <authorList>
            <person name="Ferreira-Neto J.R.C."/>
            <person name="da Silva M.D."/>
            <person name="Binneck E."/>
            <person name="de Melo N.F."/>
            <person name="da Silva R.H."/>
            <person name="de Melo A.L.T.M."/>
            <person name="Pandolfi V."/>
            <person name="Bustamante F.O."/>
            <person name="Brasileiro-Vidal A.C."/>
            <person name="Benko-Iseppon A.M."/>
        </authorList>
    </citation>
    <scope>NUCLEOTIDE SEQUENCE [LARGE SCALE GENOMIC DNA]</scope>
    <source>
        <tissue evidence="8">Leaves</tissue>
    </source>
</reference>
<dbReference type="Pfam" id="PF02362">
    <property type="entry name" value="B3"/>
    <property type="match status" value="2"/>
</dbReference>
<proteinExistence type="predicted"/>
<keyword evidence="9" id="KW-1185">Reference proteome</keyword>
<evidence type="ECO:0000313" key="9">
    <source>
        <dbReference type="Proteomes" id="UP001341840"/>
    </source>
</evidence>
<evidence type="ECO:0000256" key="6">
    <source>
        <dbReference type="SAM" id="MobiDB-lite"/>
    </source>
</evidence>
<feature type="domain" description="TF-B3" evidence="7">
    <location>
        <begin position="269"/>
        <end position="324"/>
    </location>
</feature>
<dbReference type="Proteomes" id="UP001341840">
    <property type="component" value="Unassembled WGS sequence"/>
</dbReference>
<dbReference type="CDD" id="cd10017">
    <property type="entry name" value="B3_DNA"/>
    <property type="match status" value="2"/>
</dbReference>
<dbReference type="PROSITE" id="PS50863">
    <property type="entry name" value="B3"/>
    <property type="match status" value="2"/>
</dbReference>
<gene>
    <name evidence="8" type="ORF">PIB30_046139</name>
</gene>